<sequence>MARELSRFCGEFLEKPDGRMVETVVRVVDVYAYRLEEGRPRFLLLRRAPGVSYAGQWRMIGGKIRRGEAAWQTALREIEEETGQQPRRLWVVPSLNAFYEWQHDRVNLIPAFAAELTDDPVLNDEHDAFAWLDEEEAVARLPWPEQQRLLRLTARLLRQGLPPEIFVFECENAQ</sequence>
<dbReference type="InterPro" id="IPR000086">
    <property type="entry name" value="NUDIX_hydrolase_dom"/>
</dbReference>
<dbReference type="EMBL" id="CP001807">
    <property type="protein sequence ID" value="ACY47316.1"/>
    <property type="molecule type" value="Genomic_DNA"/>
</dbReference>
<dbReference type="InterPro" id="IPR015797">
    <property type="entry name" value="NUDIX_hydrolase-like_dom_sf"/>
</dbReference>
<dbReference type="OrthoDB" id="9804563at2"/>
<dbReference type="HOGENOM" id="CLU_037162_22_0_10"/>
<evidence type="ECO:0000313" key="3">
    <source>
        <dbReference type="EMBL" id="ACY47316.1"/>
    </source>
</evidence>
<dbReference type="Pfam" id="PF00293">
    <property type="entry name" value="NUDIX"/>
    <property type="match status" value="1"/>
</dbReference>
<dbReference type="InterPro" id="IPR051325">
    <property type="entry name" value="Nudix_hydrolase_domain"/>
</dbReference>
<protein>
    <submittedName>
        <fullName evidence="3">NUDIX hydrolase</fullName>
    </submittedName>
</protein>
<proteinExistence type="predicted"/>
<evidence type="ECO:0000256" key="1">
    <source>
        <dbReference type="ARBA" id="ARBA00022801"/>
    </source>
</evidence>
<organism evidence="3 4">
    <name type="scientific">Rhodothermus marinus (strain ATCC 43812 / DSM 4252 / R-10)</name>
    <name type="common">Rhodothermus obamensis</name>
    <dbReference type="NCBI Taxonomy" id="518766"/>
    <lineage>
        <taxon>Bacteria</taxon>
        <taxon>Pseudomonadati</taxon>
        <taxon>Rhodothermota</taxon>
        <taxon>Rhodothermia</taxon>
        <taxon>Rhodothermales</taxon>
        <taxon>Rhodothermaceae</taxon>
        <taxon>Rhodothermus</taxon>
    </lineage>
</organism>
<dbReference type="CDD" id="cd04664">
    <property type="entry name" value="NUDIX_DHNTPase_like"/>
    <property type="match status" value="1"/>
</dbReference>
<reference evidence="3 4" key="1">
    <citation type="journal article" date="2009" name="Stand. Genomic Sci.">
        <title>Complete genome sequence of Rhodothermus marinus type strain (R-10).</title>
        <authorList>
            <person name="Nolan M."/>
            <person name="Tindall B.J."/>
            <person name="Pomrenke H."/>
            <person name="Lapidus A."/>
            <person name="Copeland A."/>
            <person name="Glavina Del Rio T."/>
            <person name="Lucas S."/>
            <person name="Chen F."/>
            <person name="Tice H."/>
            <person name="Cheng J.F."/>
            <person name="Saunders E."/>
            <person name="Han C."/>
            <person name="Bruce D."/>
            <person name="Goodwin L."/>
            <person name="Chain P."/>
            <person name="Pitluck S."/>
            <person name="Ovchinikova G."/>
            <person name="Pati A."/>
            <person name="Ivanova N."/>
            <person name="Mavromatis K."/>
            <person name="Chen A."/>
            <person name="Palaniappan K."/>
            <person name="Land M."/>
            <person name="Hauser L."/>
            <person name="Chang Y.J."/>
            <person name="Jeffries C.D."/>
            <person name="Brettin T."/>
            <person name="Goker M."/>
            <person name="Bristow J."/>
            <person name="Eisen J.A."/>
            <person name="Markowitz V."/>
            <person name="Hugenholtz P."/>
            <person name="Kyrpides N.C."/>
            <person name="Klenk H.P."/>
            <person name="Detter J.C."/>
        </authorList>
    </citation>
    <scope>NUCLEOTIDE SEQUENCE [LARGE SCALE GENOMIC DNA]</scope>
    <source>
        <strain evidence="4">ATCC 43812 / DSM 4252 / R-10</strain>
    </source>
</reference>
<dbReference type="AlphaFoldDB" id="D0ME92"/>
<dbReference type="PANTHER" id="PTHR21340:SF0">
    <property type="entry name" value="BIS(5'-NUCLEOSYL)-TETRAPHOSPHATASE [ASYMMETRICAL]"/>
    <property type="match status" value="1"/>
</dbReference>
<evidence type="ECO:0000259" key="2">
    <source>
        <dbReference type="PROSITE" id="PS51462"/>
    </source>
</evidence>
<feature type="domain" description="Nudix hydrolase" evidence="2">
    <location>
        <begin position="23"/>
        <end position="154"/>
    </location>
</feature>
<evidence type="ECO:0000313" key="4">
    <source>
        <dbReference type="Proteomes" id="UP000002221"/>
    </source>
</evidence>
<accession>D0ME92</accession>
<dbReference type="GO" id="GO:0006754">
    <property type="term" value="P:ATP biosynthetic process"/>
    <property type="evidence" value="ECO:0007669"/>
    <property type="project" value="TreeGrafter"/>
</dbReference>
<name>D0ME92_RHOM4</name>
<dbReference type="InterPro" id="IPR020084">
    <property type="entry name" value="NUDIX_hydrolase_CS"/>
</dbReference>
<dbReference type="RefSeq" id="WP_012842928.1">
    <property type="nucleotide sequence ID" value="NC_013501.1"/>
</dbReference>
<keyword evidence="1 3" id="KW-0378">Hydrolase</keyword>
<gene>
    <name evidence="3" type="ordered locus">Rmar_0412</name>
</gene>
<dbReference type="SUPFAM" id="SSF55811">
    <property type="entry name" value="Nudix"/>
    <property type="match status" value="1"/>
</dbReference>
<dbReference type="PANTHER" id="PTHR21340">
    <property type="entry name" value="DIADENOSINE 5,5-P1,P4-TETRAPHOSPHATE PYROPHOSPHOHYDROLASE MUTT"/>
    <property type="match status" value="1"/>
</dbReference>
<dbReference type="GO" id="GO:0004081">
    <property type="term" value="F:bis(5'-nucleosyl)-tetraphosphatase (asymmetrical) activity"/>
    <property type="evidence" value="ECO:0007669"/>
    <property type="project" value="TreeGrafter"/>
</dbReference>
<keyword evidence="4" id="KW-1185">Reference proteome</keyword>
<dbReference type="Proteomes" id="UP000002221">
    <property type="component" value="Chromosome"/>
</dbReference>
<dbReference type="eggNOG" id="COG1051">
    <property type="taxonomic scope" value="Bacteria"/>
</dbReference>
<dbReference type="STRING" id="518766.Rmar_0412"/>
<dbReference type="PROSITE" id="PS00893">
    <property type="entry name" value="NUDIX_BOX"/>
    <property type="match status" value="1"/>
</dbReference>
<dbReference type="Gene3D" id="3.90.79.10">
    <property type="entry name" value="Nucleoside Triphosphate Pyrophosphohydrolase"/>
    <property type="match status" value="1"/>
</dbReference>
<dbReference type="KEGG" id="rmr:Rmar_0412"/>
<dbReference type="PROSITE" id="PS51462">
    <property type="entry name" value="NUDIX"/>
    <property type="match status" value="1"/>
</dbReference>
<dbReference type="GO" id="GO:0006167">
    <property type="term" value="P:AMP biosynthetic process"/>
    <property type="evidence" value="ECO:0007669"/>
    <property type="project" value="TreeGrafter"/>
</dbReference>